<organism evidence="4 5">
    <name type="scientific">Embleya hyalina</name>
    <dbReference type="NCBI Taxonomy" id="516124"/>
    <lineage>
        <taxon>Bacteria</taxon>
        <taxon>Bacillati</taxon>
        <taxon>Actinomycetota</taxon>
        <taxon>Actinomycetes</taxon>
        <taxon>Kitasatosporales</taxon>
        <taxon>Streptomycetaceae</taxon>
        <taxon>Embleya</taxon>
    </lineage>
</organism>
<keyword evidence="5" id="KW-1185">Reference proteome</keyword>
<dbReference type="Proteomes" id="UP000286931">
    <property type="component" value="Unassembled WGS sequence"/>
</dbReference>
<dbReference type="PIRSF" id="PIRSF037118">
    <property type="entry name" value="Tellurite_resistance_TerA"/>
    <property type="match status" value="1"/>
</dbReference>
<gene>
    <name evidence="4" type="ORF">EHYA_07765</name>
</gene>
<dbReference type="InterPro" id="IPR017115">
    <property type="entry name" value="Tellurite_resistance_TerA"/>
</dbReference>
<dbReference type="Gene3D" id="2.60.60.30">
    <property type="entry name" value="sav2460 like domains"/>
    <property type="match status" value="2"/>
</dbReference>
<dbReference type="PANTHER" id="PTHR32097:SF4">
    <property type="entry name" value="GENERAL STRESS PROTEIN 16U"/>
    <property type="match status" value="1"/>
</dbReference>
<dbReference type="CDD" id="cd06974">
    <property type="entry name" value="TerD_like"/>
    <property type="match status" value="2"/>
</dbReference>
<name>A0A401YZN7_9ACTN</name>
<feature type="compositionally biased region" description="Pro residues" evidence="2">
    <location>
        <begin position="211"/>
        <end position="221"/>
    </location>
</feature>
<evidence type="ECO:0000256" key="2">
    <source>
        <dbReference type="SAM" id="MobiDB-lite"/>
    </source>
</evidence>
<accession>A0A401YZN7</accession>
<protein>
    <recommendedName>
        <fullName evidence="3">TerD domain-containing protein</fullName>
    </recommendedName>
</protein>
<comment type="similarity">
    <text evidence="1">Belongs to the CAPAB/TerDEXZ family.</text>
</comment>
<reference evidence="4 5" key="1">
    <citation type="submission" date="2018-12" db="EMBL/GenBank/DDBJ databases">
        <title>Draft genome sequence of Embleya hyalina NBRC 13850T.</title>
        <authorList>
            <person name="Komaki H."/>
            <person name="Hosoyama A."/>
            <person name="Kimura A."/>
            <person name="Ichikawa N."/>
            <person name="Tamura T."/>
        </authorList>
    </citation>
    <scope>NUCLEOTIDE SEQUENCE [LARGE SCALE GENOMIC DNA]</scope>
    <source>
        <strain evidence="4 5">NBRC 13850</strain>
    </source>
</reference>
<feature type="region of interest" description="Disordered" evidence="2">
    <location>
        <begin position="171"/>
        <end position="238"/>
    </location>
</feature>
<dbReference type="PANTHER" id="PTHR32097">
    <property type="entry name" value="CAMP-BINDING PROTEIN 1-RELATED"/>
    <property type="match status" value="1"/>
</dbReference>
<comment type="caution">
    <text evidence="4">The sequence shown here is derived from an EMBL/GenBank/DDBJ whole genome shotgun (WGS) entry which is preliminary data.</text>
</comment>
<sequence>MVQQLGKGQNTPVTPAKVRAVLVWRPGPGTPGLDASALLLGASGRVASDADFVFYNQPAHPSGAVRHVGKDEGTWSRDALEIDLGSMPASVDRVVLAASAHNGTFAGIRDLHLLVSDPGAEVDLVRFDIADATVETAMLAGELYRRGGAWKFRAIGQGYSTGLEGLATDFGISVTAPPTPPAPPRVQAPPPPPPVQQPAPPRLNVRKPEPAPRPAATPPPVTRQAPAPSTPARPPVRLGKVTLTKASPMVSLSKEGITGSRMRVNLNWVQAAPGRGMLKRLMGPTDLDLCCLWELSDGRKGIVQALGNSFGSADSPPYVYLDGDDRTGANVAGENLFINLDHKSSFKRLLIFAFIYKGVTFDDAQAVVTLTPATGPELEIRLDETGGAARSCAIALVQNQGGDLTIQREVRYIKGNQEKVDQAYGWGLQWRAGTKD</sequence>
<dbReference type="AlphaFoldDB" id="A0A401YZN7"/>
<evidence type="ECO:0000313" key="4">
    <source>
        <dbReference type="EMBL" id="GCE00041.1"/>
    </source>
</evidence>
<feature type="domain" description="TerD" evidence="3">
    <location>
        <begin position="1"/>
        <end position="170"/>
    </location>
</feature>
<evidence type="ECO:0000259" key="3">
    <source>
        <dbReference type="Pfam" id="PF02342"/>
    </source>
</evidence>
<dbReference type="InterPro" id="IPR051324">
    <property type="entry name" value="Stress/Tellurium_Resist"/>
</dbReference>
<dbReference type="OrthoDB" id="2079357at2"/>
<dbReference type="EMBL" id="BIFH01000036">
    <property type="protein sequence ID" value="GCE00041.1"/>
    <property type="molecule type" value="Genomic_DNA"/>
</dbReference>
<dbReference type="InterPro" id="IPR003325">
    <property type="entry name" value="TerD"/>
</dbReference>
<evidence type="ECO:0000313" key="5">
    <source>
        <dbReference type="Proteomes" id="UP000286931"/>
    </source>
</evidence>
<feature type="compositionally biased region" description="Pro residues" evidence="2">
    <location>
        <begin position="177"/>
        <end position="201"/>
    </location>
</feature>
<evidence type="ECO:0000256" key="1">
    <source>
        <dbReference type="ARBA" id="ARBA00008775"/>
    </source>
</evidence>
<dbReference type="RefSeq" id="WP_126641784.1">
    <property type="nucleotide sequence ID" value="NZ_BIFH01000036.1"/>
</dbReference>
<dbReference type="Pfam" id="PF02342">
    <property type="entry name" value="TerD"/>
    <property type="match status" value="1"/>
</dbReference>
<proteinExistence type="inferred from homology"/>